<proteinExistence type="predicted"/>
<evidence type="ECO:0000313" key="3">
    <source>
        <dbReference type="EMBL" id="EPY32898.1"/>
    </source>
</evidence>
<name>S9UVH5_9TRYP</name>
<accession>S9UVH5</accession>
<dbReference type="OrthoDB" id="275379at2759"/>
<evidence type="ECO:0000313" key="2">
    <source>
        <dbReference type="EMBL" id="EPY27979.1"/>
    </source>
</evidence>
<protein>
    <recommendedName>
        <fullName evidence="6">Mitochondrial import receptor subunit TOM40</fullName>
    </recommendedName>
</protein>
<feature type="compositionally biased region" description="Basic and acidic residues" evidence="1">
    <location>
        <begin position="1"/>
        <end position="40"/>
    </location>
</feature>
<dbReference type="EMBL" id="ATMH01005362">
    <property type="protein sequence ID" value="EPY27979.1"/>
    <property type="molecule type" value="Genomic_DNA"/>
</dbReference>
<dbReference type="Proteomes" id="UP000015354">
    <property type="component" value="Unassembled WGS sequence"/>
</dbReference>
<comment type="caution">
    <text evidence="3">The sequence shown here is derived from an EMBL/GenBank/DDBJ whole genome shotgun (WGS) entry which is preliminary data.</text>
</comment>
<evidence type="ECO:0008006" key="6">
    <source>
        <dbReference type="Google" id="ProtNLM"/>
    </source>
</evidence>
<dbReference type="AlphaFoldDB" id="S9UVH5"/>
<organism evidence="3 5">
    <name type="scientific">Strigomonas culicis</name>
    <dbReference type="NCBI Taxonomy" id="28005"/>
    <lineage>
        <taxon>Eukaryota</taxon>
        <taxon>Discoba</taxon>
        <taxon>Euglenozoa</taxon>
        <taxon>Kinetoplastea</taxon>
        <taxon>Metakinetoplastina</taxon>
        <taxon>Trypanosomatida</taxon>
        <taxon>Trypanosomatidae</taxon>
        <taxon>Strigomonadinae</taxon>
        <taxon>Strigomonas</taxon>
    </lineage>
</organism>
<evidence type="ECO:0000313" key="4">
    <source>
        <dbReference type="EMBL" id="EPY35148.1"/>
    </source>
</evidence>
<sequence length="348" mass="38717">MLREWFRGSSAEPEKAAAEKSNQRMVVDPEKPLETVESRAERRRHAFEKKLAETAKEGPPSPNHLVAYDSLFRRAQTVLLEGNNNEVQQGITLNVGRNVQNTMISSKWSFVNPQQSAWELSLQMNGFTDIIGASWSTLKRYQLMYQRSSSTGAMLVTQFMAQKQQGMCQGMLFGMLQYPWVSGGCTQVQYVKDQSFGLSHVQRLIRGVHVGSNLTVDPTTHASTLSYAASFMNPKKDSGFMAEITPSKGTWKVAATHFLWSQNMDNAIELEYKEGREGMATSLNVGCRKNYVGGAQLLAALKGFHTLKVNLTLPFGGTLPGMNQLRVLFDCEYDVHTGGLKQGLVFTA</sequence>
<feature type="region of interest" description="Disordered" evidence="1">
    <location>
        <begin position="1"/>
        <end position="46"/>
    </location>
</feature>
<keyword evidence="5" id="KW-1185">Reference proteome</keyword>
<evidence type="ECO:0000256" key="1">
    <source>
        <dbReference type="SAM" id="MobiDB-lite"/>
    </source>
</evidence>
<reference evidence="3 5" key="1">
    <citation type="journal article" date="2013" name="PLoS ONE">
        <title>Predicting the Proteins of Angomonas deanei, Strigomonas culicis and Their Respective Endosymbionts Reveals New Aspects of the Trypanosomatidae Family.</title>
        <authorList>
            <person name="Motta M.C."/>
            <person name="Martins A.C."/>
            <person name="de Souza S.S."/>
            <person name="Catta-Preta C.M."/>
            <person name="Silva R."/>
            <person name="Klein C.C."/>
            <person name="de Almeida L.G."/>
            <person name="de Lima Cunha O."/>
            <person name="Ciapina L.P."/>
            <person name="Brocchi M."/>
            <person name="Colabardini A.C."/>
            <person name="de Araujo Lima B."/>
            <person name="Machado C.R."/>
            <person name="de Almeida Soares C.M."/>
            <person name="Probst C.M."/>
            <person name="de Menezes C.B."/>
            <person name="Thompson C.E."/>
            <person name="Bartholomeu D.C."/>
            <person name="Gradia D.F."/>
            <person name="Pavoni D.P."/>
            <person name="Grisard E.C."/>
            <person name="Fantinatti-Garboggini F."/>
            <person name="Marchini F.K."/>
            <person name="Rodrigues-Luiz G.F."/>
            <person name="Wagner G."/>
            <person name="Goldman G.H."/>
            <person name="Fietto J.L."/>
            <person name="Elias M.C."/>
            <person name="Goldman M.H."/>
            <person name="Sagot M.F."/>
            <person name="Pereira M."/>
            <person name="Stoco P.H."/>
            <person name="de Mendonca-Neto R.P."/>
            <person name="Teixeira S.M."/>
            <person name="Maciel T.E."/>
            <person name="de Oliveira Mendes T.A."/>
            <person name="Urmenyi T.P."/>
            <person name="de Souza W."/>
            <person name="Schenkman S."/>
            <person name="de Vasconcelos A.T."/>
        </authorList>
    </citation>
    <scope>NUCLEOTIDE SEQUENCE [LARGE SCALE GENOMIC DNA]</scope>
</reference>
<dbReference type="EMBL" id="ATMH01001226">
    <property type="protein sequence ID" value="EPY35148.1"/>
    <property type="molecule type" value="Genomic_DNA"/>
</dbReference>
<gene>
    <name evidence="4" type="ORF">STCU_01226</name>
    <name evidence="3" type="ORF">STCU_02587</name>
    <name evidence="2" type="ORF">STCU_05362</name>
</gene>
<dbReference type="EMBL" id="ATMH01002587">
    <property type="protein sequence ID" value="EPY32898.1"/>
    <property type="molecule type" value="Genomic_DNA"/>
</dbReference>
<evidence type="ECO:0000313" key="5">
    <source>
        <dbReference type="Proteomes" id="UP000015354"/>
    </source>
</evidence>
<reference evidence="3" key="2">
    <citation type="submission" date="2013-03" db="EMBL/GenBank/DDBJ databases">
        <authorList>
            <person name="Motta M.C.M."/>
            <person name="Martins A.C.A."/>
            <person name="Preta C.M.C.C."/>
            <person name="Silva R."/>
            <person name="de Souza S.S."/>
            <person name="Klein C.C."/>
            <person name="de Almeida L.G.P."/>
            <person name="Cunha O.L."/>
            <person name="Colabardini A.C."/>
            <person name="Lima B.A."/>
            <person name="Machado C.R."/>
            <person name="Soares C.M.A."/>
            <person name="de Menezes C.B.A."/>
            <person name="Bartolomeu D.C."/>
            <person name="Grisard E.C."/>
            <person name="Fantinatti-Garboggini F."/>
            <person name="Rodrigues-Luiz G.F."/>
            <person name="Wagner G."/>
            <person name="Goldman G.H."/>
            <person name="Fietto J.L.R."/>
            <person name="Ciapina L.P."/>
            <person name="Brocchi M."/>
            <person name="Elias M.C."/>
            <person name="Goldman M.H.S."/>
            <person name="Sagot M.-F."/>
            <person name="Pereira M."/>
            <person name="Stoco P.H."/>
            <person name="Teixeira S.M.R."/>
            <person name="de Mendonca-Neto R.P."/>
            <person name="Maciel T.E.F."/>
            <person name="Mendes T.A.O."/>
            <person name="Urmenyi T.P."/>
            <person name="Teixeira M.M.G."/>
            <person name="de Camargo E.F.P."/>
            <person name="de Sousa W."/>
            <person name="Schenkman S."/>
            <person name="de Vasconcelos A.T.R."/>
        </authorList>
    </citation>
    <scope>NUCLEOTIDE SEQUENCE</scope>
</reference>